<protein>
    <submittedName>
        <fullName evidence="1">Uncharacterized protein</fullName>
    </submittedName>
</protein>
<gene>
    <name evidence="1" type="ORF">LCGC14_0561360</name>
</gene>
<reference evidence="1" key="1">
    <citation type="journal article" date="2015" name="Nature">
        <title>Complex archaea that bridge the gap between prokaryotes and eukaryotes.</title>
        <authorList>
            <person name="Spang A."/>
            <person name="Saw J.H."/>
            <person name="Jorgensen S.L."/>
            <person name="Zaremba-Niedzwiedzka K."/>
            <person name="Martijn J."/>
            <person name="Lind A.E."/>
            <person name="van Eijk R."/>
            <person name="Schleper C."/>
            <person name="Guy L."/>
            <person name="Ettema T.J."/>
        </authorList>
    </citation>
    <scope>NUCLEOTIDE SEQUENCE</scope>
</reference>
<organism evidence="1">
    <name type="scientific">marine sediment metagenome</name>
    <dbReference type="NCBI Taxonomy" id="412755"/>
    <lineage>
        <taxon>unclassified sequences</taxon>
        <taxon>metagenomes</taxon>
        <taxon>ecological metagenomes</taxon>
    </lineage>
</organism>
<name>A0A0F9RS25_9ZZZZ</name>
<dbReference type="AlphaFoldDB" id="A0A0F9RS25"/>
<accession>A0A0F9RS25</accession>
<comment type="caution">
    <text evidence="1">The sequence shown here is derived from an EMBL/GenBank/DDBJ whole genome shotgun (WGS) entry which is preliminary data.</text>
</comment>
<sequence>MKPQMVLELQTFPASHVGLNKYRKEILRVGHYIKDSTGQEFDITRKTLEHLIETFGVWVGNGNKVSVPLGHERAGLPEANKGWVESLFREGDSLFAIMELSDPELALTTDVSVCIVSEFVDGKGIKYKNVLTHVALTTSPVVGGLDNFMKLSLSIGETSMDFLKKLAEKLGLAKDTEPTEDAIIMALEAHKKVEKVVTKSAEVIDPLVKLVSEGRALKLAQLVKAGLLTPAVKEVIETKFVKIDVVALSLANKVDDGFDILCEILVSNRPAKLGEVTGIQSVELANKGLETPNAMELSVAKARKEAGLKD</sequence>
<evidence type="ECO:0000313" key="1">
    <source>
        <dbReference type="EMBL" id="KKN57519.1"/>
    </source>
</evidence>
<dbReference type="EMBL" id="LAZR01000799">
    <property type="protein sequence ID" value="KKN57519.1"/>
    <property type="molecule type" value="Genomic_DNA"/>
</dbReference>
<proteinExistence type="predicted"/>